<dbReference type="InterPro" id="IPR001296">
    <property type="entry name" value="Glyco_trans_1"/>
</dbReference>
<dbReference type="PANTHER" id="PTHR12526:SF628">
    <property type="entry name" value="MANNOSYLGLUCOSYLGLYCERATE SYNTHASE"/>
    <property type="match status" value="1"/>
</dbReference>
<comment type="caution">
    <text evidence="2">The sequence shown here is derived from an EMBL/GenBank/DDBJ whole genome shotgun (WGS) entry which is preliminary data.</text>
</comment>
<protein>
    <recommendedName>
        <fullName evidence="1">Glycosyl transferase family 1 domain-containing protein</fullName>
    </recommendedName>
</protein>
<evidence type="ECO:0000313" key="3">
    <source>
        <dbReference type="Proteomes" id="UP000197208"/>
    </source>
</evidence>
<reference evidence="2 3" key="1">
    <citation type="submission" date="2017-05" db="EMBL/GenBank/DDBJ databases">
        <title>De novo genome assembly of Deniococcus indicus strain DR1.</title>
        <authorList>
            <person name="Chauhan D."/>
            <person name="Yennamalli R.M."/>
            <person name="Priyadarshini R."/>
        </authorList>
    </citation>
    <scope>NUCLEOTIDE SEQUENCE [LARGE SCALE GENOMIC DNA]</scope>
    <source>
        <strain evidence="2 3">DR1</strain>
    </source>
</reference>
<keyword evidence="3" id="KW-1185">Reference proteome</keyword>
<dbReference type="SUPFAM" id="SSF53756">
    <property type="entry name" value="UDP-Glycosyltransferase/glycogen phosphorylase"/>
    <property type="match status" value="1"/>
</dbReference>
<dbReference type="Gene3D" id="3.40.50.2000">
    <property type="entry name" value="Glycogen Phosphorylase B"/>
    <property type="match status" value="2"/>
</dbReference>
<dbReference type="GO" id="GO:0016757">
    <property type="term" value="F:glycosyltransferase activity"/>
    <property type="evidence" value="ECO:0007669"/>
    <property type="project" value="InterPro"/>
</dbReference>
<dbReference type="Proteomes" id="UP000197208">
    <property type="component" value="Unassembled WGS sequence"/>
</dbReference>
<proteinExistence type="predicted"/>
<feature type="domain" description="Glycosyl transferase family 1" evidence="1">
    <location>
        <begin position="51"/>
        <end position="206"/>
    </location>
</feature>
<dbReference type="CDD" id="cd03801">
    <property type="entry name" value="GT4_PimA-like"/>
    <property type="match status" value="1"/>
</dbReference>
<dbReference type="EMBL" id="NHMK01000006">
    <property type="protein sequence ID" value="OWL98630.1"/>
    <property type="molecule type" value="Genomic_DNA"/>
</dbReference>
<dbReference type="Pfam" id="PF00534">
    <property type="entry name" value="Glycos_transf_1"/>
    <property type="match status" value="1"/>
</dbReference>
<dbReference type="AlphaFoldDB" id="A0A246BSJ0"/>
<sequence>MRSAYAVLYLQEVERDRLRTLSSSNLVELMNGIEPSVNSKTSNEILDKDIHNILFLARLHPRKRVELFVRIIKLLKEKGLSINARIVGPDEGDLKNAEKLISELSLDSIITICGSADSRQVIQHYEWADVLLVTSQEEPFPMTVLEAMANSVPVVITTEVQNHSLLNASGSVLLIDDKDMDKAIDEIIDLLLNRKKKLNIINNAQNLINRDLSLVKIAQKLNDIYHMGVS</sequence>
<name>A0A246BSJ0_9DEIO</name>
<evidence type="ECO:0000313" key="2">
    <source>
        <dbReference type="EMBL" id="OWL98630.1"/>
    </source>
</evidence>
<gene>
    <name evidence="2" type="ORF">CBQ26_01795</name>
</gene>
<accession>A0A246BSJ0</accession>
<dbReference type="PANTHER" id="PTHR12526">
    <property type="entry name" value="GLYCOSYLTRANSFERASE"/>
    <property type="match status" value="1"/>
</dbReference>
<evidence type="ECO:0000259" key="1">
    <source>
        <dbReference type="Pfam" id="PF00534"/>
    </source>
</evidence>
<organism evidence="2 3">
    <name type="scientific">Deinococcus indicus</name>
    <dbReference type="NCBI Taxonomy" id="223556"/>
    <lineage>
        <taxon>Bacteria</taxon>
        <taxon>Thermotogati</taxon>
        <taxon>Deinococcota</taxon>
        <taxon>Deinococci</taxon>
        <taxon>Deinococcales</taxon>
        <taxon>Deinococcaceae</taxon>
        <taxon>Deinococcus</taxon>
    </lineage>
</organism>